<evidence type="ECO:0000313" key="1">
    <source>
        <dbReference type="EMBL" id="SPY44360.1"/>
    </source>
</evidence>
<accession>A0A2T3QJ99</accession>
<reference evidence="1 2" key="1">
    <citation type="submission" date="2018-06" db="EMBL/GenBank/DDBJ databases">
        <authorList>
            <consortium name="Pathogen Informatics"/>
            <person name="Doyle S."/>
        </authorList>
    </citation>
    <scope>NUCLEOTIDE SEQUENCE [LARGE SCALE GENOMIC DNA]</scope>
    <source>
        <strain evidence="1 2">NCTC11647</strain>
    </source>
</reference>
<sequence length="275" mass="30976">MKKKLSLLLIASCIPSIVHAENQENEGYSYFSLGMENTSYKEFYSKSNSSVSVTSPTINTGGLYSINNKWDFSIDALGTFSPNHSNEHWNNGQKNQFEYIKAMTDVLLQYKLTPQWRIVAGPTLSYQTYKRYGRDSSTESIFTGVWEEKTTDIYANVGIAYDSGNLYNNWHYYVQAKAGIPLYSQTENTATELNGVTFNTFGYRSSLSGGISYRLMKGIHLGLFTALSYEYRQEDGPKFTGVIIESNGKKQAMDATLPEAQIINFSAGIQVLWKL</sequence>
<dbReference type="OrthoDB" id="5914815at2"/>
<dbReference type="Proteomes" id="UP000251647">
    <property type="component" value="Unassembled WGS sequence"/>
</dbReference>
<name>A0A2T3QJ99_PHODM</name>
<dbReference type="EMBL" id="UATL01000005">
    <property type="protein sequence ID" value="SPY44360.1"/>
    <property type="molecule type" value="Genomic_DNA"/>
</dbReference>
<proteinExistence type="predicted"/>
<gene>
    <name evidence="1" type="ORF">NCTC11647_03299</name>
</gene>
<organism evidence="1 2">
    <name type="scientific">Photobacterium damselae</name>
    <dbReference type="NCBI Taxonomy" id="38293"/>
    <lineage>
        <taxon>Bacteria</taxon>
        <taxon>Pseudomonadati</taxon>
        <taxon>Pseudomonadota</taxon>
        <taxon>Gammaproteobacteria</taxon>
        <taxon>Vibrionales</taxon>
        <taxon>Vibrionaceae</taxon>
        <taxon>Photobacterium</taxon>
    </lineage>
</organism>
<dbReference type="RefSeq" id="WP_005303973.1">
    <property type="nucleotide sequence ID" value="NZ_CP018298.1"/>
</dbReference>
<dbReference type="AlphaFoldDB" id="A0A2T3QJ99"/>
<protein>
    <submittedName>
        <fullName evidence="1">Uncharacterized protein</fullName>
    </submittedName>
</protein>
<evidence type="ECO:0000313" key="2">
    <source>
        <dbReference type="Proteomes" id="UP000251647"/>
    </source>
</evidence>